<organism evidence="2 3">
    <name type="scientific">Gulo gulo</name>
    <name type="common">Wolverine</name>
    <name type="synonym">Gluton</name>
    <dbReference type="NCBI Taxonomy" id="48420"/>
    <lineage>
        <taxon>Eukaryota</taxon>
        <taxon>Metazoa</taxon>
        <taxon>Chordata</taxon>
        <taxon>Craniata</taxon>
        <taxon>Vertebrata</taxon>
        <taxon>Euteleostomi</taxon>
        <taxon>Mammalia</taxon>
        <taxon>Eutheria</taxon>
        <taxon>Laurasiatheria</taxon>
        <taxon>Carnivora</taxon>
        <taxon>Caniformia</taxon>
        <taxon>Musteloidea</taxon>
        <taxon>Mustelidae</taxon>
        <taxon>Guloninae</taxon>
        <taxon>Gulo</taxon>
    </lineage>
</organism>
<name>A0A9X9PVV5_GULGU</name>
<dbReference type="AlphaFoldDB" id="A0A9X9PVV5"/>
<feature type="non-terminal residue" evidence="2">
    <location>
        <position position="1"/>
    </location>
</feature>
<dbReference type="Proteomes" id="UP000269945">
    <property type="component" value="Unassembled WGS sequence"/>
</dbReference>
<comment type="caution">
    <text evidence="2">The sequence shown here is derived from an EMBL/GenBank/DDBJ whole genome shotgun (WGS) entry which is preliminary data.</text>
</comment>
<evidence type="ECO:0000313" key="2">
    <source>
        <dbReference type="EMBL" id="VCW68576.1"/>
    </source>
</evidence>
<protein>
    <submittedName>
        <fullName evidence="2">Uncharacterized protein</fullName>
    </submittedName>
</protein>
<keyword evidence="3" id="KW-1185">Reference proteome</keyword>
<feature type="region of interest" description="Disordered" evidence="1">
    <location>
        <begin position="84"/>
        <end position="113"/>
    </location>
</feature>
<feature type="compositionally biased region" description="Polar residues" evidence="1">
    <location>
        <begin position="1"/>
        <end position="11"/>
    </location>
</feature>
<sequence>PPGTCGLTSGRSWRIAGSSLRPTSTPSSSSGQAPRATRSMATGCYSSGCMVWPPPVRTLAKRCLKASWPLAGGTWLKASGRKQMLTRGPPAGAQPCNQRGQTFRGMGPQNGSH</sequence>
<dbReference type="EMBL" id="CYRY02004040">
    <property type="protein sequence ID" value="VCW68576.1"/>
    <property type="molecule type" value="Genomic_DNA"/>
</dbReference>
<proteinExistence type="predicted"/>
<accession>A0A9X9PVV5</accession>
<evidence type="ECO:0000313" key="3">
    <source>
        <dbReference type="Proteomes" id="UP000269945"/>
    </source>
</evidence>
<reference evidence="2 3" key="1">
    <citation type="submission" date="2018-10" db="EMBL/GenBank/DDBJ databases">
        <authorList>
            <person name="Ekblom R."/>
            <person name="Jareborg N."/>
        </authorList>
    </citation>
    <scope>NUCLEOTIDE SEQUENCE [LARGE SCALE GENOMIC DNA]</scope>
    <source>
        <tissue evidence="2">Muscle</tissue>
    </source>
</reference>
<feature type="region of interest" description="Disordered" evidence="1">
    <location>
        <begin position="1"/>
        <end position="37"/>
    </location>
</feature>
<evidence type="ECO:0000256" key="1">
    <source>
        <dbReference type="SAM" id="MobiDB-lite"/>
    </source>
</evidence>
<feature type="compositionally biased region" description="Low complexity" evidence="1">
    <location>
        <begin position="18"/>
        <end position="30"/>
    </location>
</feature>
<gene>
    <name evidence="2" type="ORF">BN2614_LOCUS3</name>
</gene>